<keyword evidence="4" id="KW-1185">Reference proteome</keyword>
<feature type="coiled-coil region" evidence="1">
    <location>
        <begin position="401"/>
        <end position="538"/>
    </location>
</feature>
<reference evidence="3" key="1">
    <citation type="submission" date="2019-03" db="EMBL/GenBank/DDBJ databases">
        <title>Improved annotation for the trematode Fasciola hepatica.</title>
        <authorList>
            <person name="Choi Y.-J."/>
            <person name="Martin J."/>
            <person name="Mitreva M."/>
        </authorList>
    </citation>
    <scope>NUCLEOTIDE SEQUENCE [LARGE SCALE GENOMIC DNA]</scope>
</reference>
<sequence length="635" mass="72624">MEDFGDFLLPPSAFHVTQAVSPSVQRSSTETSGAKSTTTLTHDRMTVPNVQAGSVEEVDLPSSHQVASLLSRLTVAEAQLHVVEKKLLATHEEKVHLQRSYDEARLQLQHLRTYYHGRVEQEVEKEMPIKSDKASEKSRSTTTLDSRINELTNQIDILQKENSQVKSELELSILRSNSLEAALKLQDKQFSQASGGLMEQERTDKVFCFWRDHVLRLLVQLEQSKIEQEHSNGRMDRERMKMEKRLSDAQLELEATRHKLQASEAALTAVKGRAELLDSECHNQSTRLQTLEADIFRERHNMFCSLQSIKTNLATLSERVDNFAHAPTEGDPSTHGDTNTSVSELVRRMRHLERRLSFANNRLPLLRAQFILRSVVFSDRCDNWTQTENYSSGRTPSAMSNLELEELLTHTQNELRQCIAERDCALKKLEQNAKSFRERVRAAEDEVHTEVVGLRDLIVILEKDIKDKQEELNECQIQLDSVKSDHVKLQQDTANEQVQLHTQLSDAQKQLNKAMIELRRTERRVEREADERRTLITEMEKSYKSRIETLEQALRSFQPDSYKWQTARLGQDNAIKIDTNSTQNSGGYVTSAQLEVLTASVSQLTRLADCLKSSNESSDTENDQPEAEFQTTDKI</sequence>
<evidence type="ECO:0000313" key="3">
    <source>
        <dbReference type="EMBL" id="THD19844.1"/>
    </source>
</evidence>
<dbReference type="SUPFAM" id="SSF57997">
    <property type="entry name" value="Tropomyosin"/>
    <property type="match status" value="1"/>
</dbReference>
<organism evidence="3 4">
    <name type="scientific">Fasciola hepatica</name>
    <name type="common">Liver fluke</name>
    <dbReference type="NCBI Taxonomy" id="6192"/>
    <lineage>
        <taxon>Eukaryota</taxon>
        <taxon>Metazoa</taxon>
        <taxon>Spiralia</taxon>
        <taxon>Lophotrochozoa</taxon>
        <taxon>Platyhelminthes</taxon>
        <taxon>Trematoda</taxon>
        <taxon>Digenea</taxon>
        <taxon>Plagiorchiida</taxon>
        <taxon>Echinostomata</taxon>
        <taxon>Echinostomatoidea</taxon>
        <taxon>Fasciolidae</taxon>
        <taxon>Fasciola</taxon>
    </lineage>
</organism>
<evidence type="ECO:0000256" key="2">
    <source>
        <dbReference type="SAM" id="MobiDB-lite"/>
    </source>
</evidence>
<feature type="coiled-coil region" evidence="1">
    <location>
        <begin position="342"/>
        <end position="369"/>
    </location>
</feature>
<dbReference type="EMBL" id="JXXN02005521">
    <property type="protein sequence ID" value="THD19844.1"/>
    <property type="molecule type" value="Genomic_DNA"/>
</dbReference>
<feature type="region of interest" description="Disordered" evidence="2">
    <location>
        <begin position="19"/>
        <end position="41"/>
    </location>
</feature>
<feature type="compositionally biased region" description="Basic and acidic residues" evidence="2">
    <location>
        <begin position="123"/>
        <end position="139"/>
    </location>
</feature>
<name>A0A4E0QZW0_FASHE</name>
<keyword evidence="1" id="KW-0175">Coiled coil</keyword>
<evidence type="ECO:0008006" key="5">
    <source>
        <dbReference type="Google" id="ProtNLM"/>
    </source>
</evidence>
<proteinExistence type="predicted"/>
<feature type="region of interest" description="Disordered" evidence="2">
    <location>
        <begin position="123"/>
        <end position="143"/>
    </location>
</feature>
<evidence type="ECO:0000313" key="4">
    <source>
        <dbReference type="Proteomes" id="UP000230066"/>
    </source>
</evidence>
<feature type="coiled-coil region" evidence="1">
    <location>
        <begin position="232"/>
        <end position="266"/>
    </location>
</feature>
<dbReference type="Proteomes" id="UP000230066">
    <property type="component" value="Unassembled WGS sequence"/>
</dbReference>
<accession>A0A4E0QZW0</accession>
<evidence type="ECO:0000256" key="1">
    <source>
        <dbReference type="SAM" id="Coils"/>
    </source>
</evidence>
<dbReference type="AlphaFoldDB" id="A0A4E0QZW0"/>
<comment type="caution">
    <text evidence="3">The sequence shown here is derived from an EMBL/GenBank/DDBJ whole genome shotgun (WGS) entry which is preliminary data.</text>
</comment>
<protein>
    <recommendedName>
        <fullName evidence="5">Coiled-coil alpha-helical rod protein 1</fullName>
    </recommendedName>
</protein>
<feature type="region of interest" description="Disordered" evidence="2">
    <location>
        <begin position="612"/>
        <end position="635"/>
    </location>
</feature>
<feature type="compositionally biased region" description="Polar residues" evidence="2">
    <location>
        <begin position="19"/>
        <end position="40"/>
    </location>
</feature>
<gene>
    <name evidence="3" type="ORF">D915_009416</name>
</gene>